<dbReference type="GO" id="GO:0046872">
    <property type="term" value="F:metal ion binding"/>
    <property type="evidence" value="ECO:0007669"/>
    <property type="project" value="UniProtKB-KW"/>
</dbReference>
<dbReference type="Pfam" id="PF00730">
    <property type="entry name" value="HhH-GPD"/>
    <property type="match status" value="1"/>
</dbReference>
<evidence type="ECO:0000313" key="7">
    <source>
        <dbReference type="Proteomes" id="UP000243205"/>
    </source>
</evidence>
<gene>
    <name evidence="6" type="ORF">SAMN05661003_10387</name>
</gene>
<accession>A0A1G6ZS12</accession>
<evidence type="ECO:0000256" key="4">
    <source>
        <dbReference type="ARBA" id="ARBA00023014"/>
    </source>
</evidence>
<dbReference type="GO" id="GO:0003824">
    <property type="term" value="F:catalytic activity"/>
    <property type="evidence" value="ECO:0007669"/>
    <property type="project" value="InterPro"/>
</dbReference>
<keyword evidence="7" id="KW-1185">Reference proteome</keyword>
<dbReference type="PANTHER" id="PTHR10359">
    <property type="entry name" value="A/G-SPECIFIC ADENINE GLYCOSYLASE/ENDONUCLEASE III"/>
    <property type="match status" value="1"/>
</dbReference>
<dbReference type="AlphaFoldDB" id="A0A1G6ZS12"/>
<dbReference type="PIRSF" id="PIRSF001435">
    <property type="entry name" value="Nth"/>
    <property type="match status" value="1"/>
</dbReference>
<dbReference type="RefSeq" id="WP_092076640.1">
    <property type="nucleotide sequence ID" value="NZ_FNAQ01000003.1"/>
</dbReference>
<sequence>MSPLSATEVYHRLFAAFGPQHWWPADSPFEVMVGAILTQNCRWQNVERAIAALKTANALSPRALLALPPATLAELIRPAGFFNQKQRSLRGLCQVLLAEADGDTERWLRGPTTEIRHRLLQLRGIGPETADSILLYAGNHAIFVIDAYSRRIAQRIGWFDSPPAYAQLQHHFTVALASSAALFNEYHALLVELAKRHCLSRRPQCDGCPLHSGCQTARTGG</sequence>
<protein>
    <submittedName>
        <fullName evidence="6">DNA-3-methyladenine glycosylase III</fullName>
    </submittedName>
</protein>
<evidence type="ECO:0000256" key="2">
    <source>
        <dbReference type="ARBA" id="ARBA00022723"/>
    </source>
</evidence>
<reference evidence="7" key="1">
    <citation type="submission" date="2016-10" db="EMBL/GenBank/DDBJ databases">
        <authorList>
            <person name="Varghese N."/>
            <person name="Submissions S."/>
        </authorList>
    </citation>
    <scope>NUCLEOTIDE SEQUENCE [LARGE SCALE GENOMIC DNA]</scope>
    <source>
        <strain evidence="7">DSM 8987</strain>
    </source>
</reference>
<dbReference type="Proteomes" id="UP000243205">
    <property type="component" value="Unassembled WGS sequence"/>
</dbReference>
<feature type="domain" description="HhH-GPD" evidence="5">
    <location>
        <begin position="37"/>
        <end position="196"/>
    </location>
</feature>
<dbReference type="InterPro" id="IPR023170">
    <property type="entry name" value="HhH_base_excis_C"/>
</dbReference>
<keyword evidence="2" id="KW-0479">Metal-binding</keyword>
<dbReference type="SUPFAM" id="SSF48150">
    <property type="entry name" value="DNA-glycosylase"/>
    <property type="match status" value="1"/>
</dbReference>
<evidence type="ECO:0000256" key="3">
    <source>
        <dbReference type="ARBA" id="ARBA00023004"/>
    </source>
</evidence>
<evidence type="ECO:0000256" key="1">
    <source>
        <dbReference type="ARBA" id="ARBA00022485"/>
    </source>
</evidence>
<dbReference type="STRING" id="57664.SAMN05661003_10387"/>
<dbReference type="PANTHER" id="PTHR10359:SF19">
    <property type="entry name" value="DNA REPAIR GLYCOSYLASE MJ1434-RELATED"/>
    <property type="match status" value="1"/>
</dbReference>
<dbReference type="EMBL" id="FNAQ01000003">
    <property type="protein sequence ID" value="SDE05017.1"/>
    <property type="molecule type" value="Genomic_DNA"/>
</dbReference>
<dbReference type="GO" id="GO:0006284">
    <property type="term" value="P:base-excision repair"/>
    <property type="evidence" value="ECO:0007669"/>
    <property type="project" value="InterPro"/>
</dbReference>
<evidence type="ECO:0000259" key="5">
    <source>
        <dbReference type="SMART" id="SM00478"/>
    </source>
</evidence>
<keyword evidence="1" id="KW-0004">4Fe-4S</keyword>
<keyword evidence="4" id="KW-0411">Iron-sulfur</keyword>
<dbReference type="Gene3D" id="1.10.340.30">
    <property type="entry name" value="Hypothetical protein, domain 2"/>
    <property type="match status" value="1"/>
</dbReference>
<dbReference type="InterPro" id="IPR011257">
    <property type="entry name" value="DNA_glycosylase"/>
</dbReference>
<organism evidence="6 7">
    <name type="scientific">Desulfuromonas thiophila</name>
    <dbReference type="NCBI Taxonomy" id="57664"/>
    <lineage>
        <taxon>Bacteria</taxon>
        <taxon>Pseudomonadati</taxon>
        <taxon>Thermodesulfobacteriota</taxon>
        <taxon>Desulfuromonadia</taxon>
        <taxon>Desulfuromonadales</taxon>
        <taxon>Desulfuromonadaceae</taxon>
        <taxon>Desulfuromonas</taxon>
    </lineage>
</organism>
<dbReference type="Gene3D" id="1.10.1670.10">
    <property type="entry name" value="Helix-hairpin-Helix base-excision DNA repair enzymes (C-terminal)"/>
    <property type="match status" value="1"/>
</dbReference>
<dbReference type="SMART" id="SM00478">
    <property type="entry name" value="ENDO3c"/>
    <property type="match status" value="1"/>
</dbReference>
<proteinExistence type="predicted"/>
<dbReference type="GO" id="GO:0051539">
    <property type="term" value="F:4 iron, 4 sulfur cluster binding"/>
    <property type="evidence" value="ECO:0007669"/>
    <property type="project" value="UniProtKB-KW"/>
</dbReference>
<name>A0A1G6ZS12_9BACT</name>
<keyword evidence="3" id="KW-0408">Iron</keyword>
<dbReference type="OrthoDB" id="9802365at2"/>
<dbReference type="InterPro" id="IPR003265">
    <property type="entry name" value="HhH-GPD_domain"/>
</dbReference>
<dbReference type="CDD" id="cd00056">
    <property type="entry name" value="ENDO3c"/>
    <property type="match status" value="1"/>
</dbReference>
<evidence type="ECO:0000313" key="6">
    <source>
        <dbReference type="EMBL" id="SDE05017.1"/>
    </source>
</evidence>